<accession>A0A1J6WT01</accession>
<evidence type="ECO:0000313" key="8">
    <source>
        <dbReference type="Proteomes" id="UP000182062"/>
    </source>
</evidence>
<dbReference type="SMART" id="SM00833">
    <property type="entry name" value="CobW_C"/>
    <property type="match status" value="1"/>
</dbReference>
<keyword evidence="8" id="KW-1185">Reference proteome</keyword>
<dbReference type="AlphaFoldDB" id="A0A1J6WT01"/>
<sequence>MVKKEVYILSGFLGSGKTTLLKHVLQALKDENKKPAVLMNELGSVSIDSDAVEEDTSMRELLDGCICCTISDKLEAQLQDLLVNEQFDVLIIETTGAAHPVEVVDSILSPLFADRFEFKGIITVVDGKQWKERSQFSPSVLHLMREQIRHAQFIIANKMDLLTEMEQGMFIYELQQLNNRAKVYMTNYAKVSMKDIFSAAPEIEMEGYDKASIGKHLSLQAVVYTFKGEIDGEEFEEWVRKQPDTIYRMKGYIPLKGKKYPAMFQYSYGMPLFMQADMKYKTNFVIIGEELSKSDILQSLQAIDHIQKK</sequence>
<evidence type="ECO:0000256" key="3">
    <source>
        <dbReference type="ARBA" id="ARBA00023186"/>
    </source>
</evidence>
<reference evidence="7 8" key="1">
    <citation type="submission" date="2016-09" db="EMBL/GenBank/DDBJ databases">
        <title>Bacillus aquimaris SAMM genome sequence reveals colonization and biosurfactant production capacities.</title>
        <authorList>
            <person name="Waghmode S.R."/>
            <person name="Suryavanshi M.V."/>
        </authorList>
    </citation>
    <scope>NUCLEOTIDE SEQUENCE [LARGE SCALE GENOMIC DNA]</scope>
    <source>
        <strain evidence="7 8">SAMM</strain>
    </source>
</reference>
<feature type="domain" description="CobW C-terminal" evidence="6">
    <location>
        <begin position="219"/>
        <end position="304"/>
    </location>
</feature>
<dbReference type="InterPro" id="IPR003495">
    <property type="entry name" value="CobW/HypB/UreG_nucleotide-bd"/>
</dbReference>
<evidence type="ECO:0000256" key="5">
    <source>
        <dbReference type="ARBA" id="ARBA00049117"/>
    </source>
</evidence>
<dbReference type="GO" id="GO:0000166">
    <property type="term" value="F:nucleotide binding"/>
    <property type="evidence" value="ECO:0007669"/>
    <property type="project" value="UniProtKB-KW"/>
</dbReference>
<dbReference type="OrthoDB" id="9808822at2"/>
<evidence type="ECO:0000313" key="7">
    <source>
        <dbReference type="EMBL" id="OIU71347.1"/>
    </source>
</evidence>
<dbReference type="Gene3D" id="3.40.50.300">
    <property type="entry name" value="P-loop containing nucleotide triphosphate hydrolases"/>
    <property type="match status" value="1"/>
</dbReference>
<dbReference type="InterPro" id="IPR027417">
    <property type="entry name" value="P-loop_NTPase"/>
</dbReference>
<keyword evidence="2" id="KW-0378">Hydrolase</keyword>
<dbReference type="Proteomes" id="UP000182062">
    <property type="component" value="Unassembled WGS sequence"/>
</dbReference>
<comment type="similarity">
    <text evidence="4">Belongs to the SIMIBI class G3E GTPase family. ZNG1 subfamily.</text>
</comment>
<evidence type="ECO:0000256" key="4">
    <source>
        <dbReference type="ARBA" id="ARBA00034320"/>
    </source>
</evidence>
<keyword evidence="3" id="KW-0143">Chaperone</keyword>
<dbReference type="InterPro" id="IPR011629">
    <property type="entry name" value="CobW-like_C"/>
</dbReference>
<dbReference type="Pfam" id="PF07683">
    <property type="entry name" value="CobW_C"/>
    <property type="match status" value="1"/>
</dbReference>
<dbReference type="SUPFAM" id="SSF90002">
    <property type="entry name" value="Hypothetical protein YjiA, C-terminal domain"/>
    <property type="match status" value="1"/>
</dbReference>
<dbReference type="PANTHER" id="PTHR13748:SF62">
    <property type="entry name" value="COBW DOMAIN-CONTAINING PROTEIN"/>
    <property type="match status" value="1"/>
</dbReference>
<dbReference type="PANTHER" id="PTHR13748">
    <property type="entry name" value="COBW-RELATED"/>
    <property type="match status" value="1"/>
</dbReference>
<dbReference type="CDD" id="cd03112">
    <property type="entry name" value="CobW-like"/>
    <property type="match status" value="1"/>
</dbReference>
<dbReference type="Pfam" id="PF02492">
    <property type="entry name" value="cobW"/>
    <property type="match status" value="1"/>
</dbReference>
<gene>
    <name evidence="7" type="ORF">BHE18_09980</name>
</gene>
<evidence type="ECO:0000256" key="2">
    <source>
        <dbReference type="ARBA" id="ARBA00022801"/>
    </source>
</evidence>
<comment type="caution">
    <text evidence="7">The sequence shown here is derived from an EMBL/GenBank/DDBJ whole genome shotgun (WGS) entry which is preliminary data.</text>
</comment>
<dbReference type="InterPro" id="IPR051316">
    <property type="entry name" value="Zinc-reg_GTPase_activator"/>
</dbReference>
<dbReference type="InterPro" id="IPR036627">
    <property type="entry name" value="CobW-likC_sf"/>
</dbReference>
<evidence type="ECO:0000259" key="6">
    <source>
        <dbReference type="SMART" id="SM00833"/>
    </source>
</evidence>
<dbReference type="SUPFAM" id="SSF52540">
    <property type="entry name" value="P-loop containing nucleoside triphosphate hydrolases"/>
    <property type="match status" value="1"/>
</dbReference>
<dbReference type="EMBL" id="MINN01000085">
    <property type="protein sequence ID" value="OIU71347.1"/>
    <property type="molecule type" value="Genomic_DNA"/>
</dbReference>
<dbReference type="GO" id="GO:0016787">
    <property type="term" value="F:hydrolase activity"/>
    <property type="evidence" value="ECO:0007669"/>
    <property type="project" value="UniProtKB-KW"/>
</dbReference>
<dbReference type="Gene3D" id="3.30.1220.10">
    <property type="entry name" value="CobW-like, C-terminal domain"/>
    <property type="match status" value="1"/>
</dbReference>
<comment type="catalytic activity">
    <reaction evidence="5">
        <text>GTP + H2O = GDP + phosphate + H(+)</text>
        <dbReference type="Rhea" id="RHEA:19669"/>
        <dbReference type="ChEBI" id="CHEBI:15377"/>
        <dbReference type="ChEBI" id="CHEBI:15378"/>
        <dbReference type="ChEBI" id="CHEBI:37565"/>
        <dbReference type="ChEBI" id="CHEBI:43474"/>
        <dbReference type="ChEBI" id="CHEBI:58189"/>
    </reaction>
    <physiologicalReaction direction="left-to-right" evidence="5">
        <dbReference type="Rhea" id="RHEA:19670"/>
    </physiologicalReaction>
</comment>
<dbReference type="RefSeq" id="WP_071618733.1">
    <property type="nucleotide sequence ID" value="NZ_MINN01000085.1"/>
</dbReference>
<keyword evidence="1" id="KW-0547">Nucleotide-binding</keyword>
<proteinExistence type="inferred from homology"/>
<name>A0A1J6WT01_9BACI</name>
<protein>
    <submittedName>
        <fullName evidence="7">Cobalamin biosynthesis protein</fullName>
    </submittedName>
</protein>
<organism evidence="7 8">
    <name type="scientific">Rossellomorea aquimaris</name>
    <dbReference type="NCBI Taxonomy" id="189382"/>
    <lineage>
        <taxon>Bacteria</taxon>
        <taxon>Bacillati</taxon>
        <taxon>Bacillota</taxon>
        <taxon>Bacilli</taxon>
        <taxon>Bacillales</taxon>
        <taxon>Bacillaceae</taxon>
        <taxon>Rossellomorea</taxon>
    </lineage>
</organism>
<evidence type="ECO:0000256" key="1">
    <source>
        <dbReference type="ARBA" id="ARBA00022741"/>
    </source>
</evidence>
<dbReference type="GO" id="GO:0005737">
    <property type="term" value="C:cytoplasm"/>
    <property type="evidence" value="ECO:0007669"/>
    <property type="project" value="TreeGrafter"/>
</dbReference>